<evidence type="ECO:0000313" key="1">
    <source>
        <dbReference type="EMBL" id="MDX2959426.1"/>
    </source>
</evidence>
<keyword evidence="3" id="KW-1185">Reference proteome</keyword>
<sequence>MAWASLLHNSEGISAVYGGDVPDLRDVQVHEVALLRDGPTLKIRLDLPGYPEAPPRKWALQGFNTVQVEFSFGALREVLVEGFSVEVRADISVGEEDGRVKLGVSAEGVRIEAVAETFYLSKISAYTDGPSSAL</sequence>
<accession>A0AAP6B771</accession>
<name>A0AAP6B771_9ACTN</name>
<protein>
    <submittedName>
        <fullName evidence="1">Imm50 family immunity protein</fullName>
    </submittedName>
</protein>
<dbReference type="EMBL" id="JARAWC010000004">
    <property type="protein sequence ID" value="MDX2959426.1"/>
    <property type="molecule type" value="Genomic_DNA"/>
</dbReference>
<comment type="caution">
    <text evidence="1">The sequence shown here is derived from an EMBL/GenBank/DDBJ whole genome shotgun (WGS) entry which is preliminary data.</text>
</comment>
<dbReference type="Proteomes" id="UP001282288">
    <property type="component" value="Unassembled WGS sequence"/>
</dbReference>
<evidence type="ECO:0000313" key="3">
    <source>
        <dbReference type="Proteomes" id="UP001272987"/>
    </source>
</evidence>
<dbReference type="EMBL" id="JARAWP010000008">
    <property type="protein sequence ID" value="MDX3019286.1"/>
    <property type="molecule type" value="Genomic_DNA"/>
</dbReference>
<dbReference type="InterPro" id="IPR028957">
    <property type="entry name" value="Imm50"/>
</dbReference>
<dbReference type="AlphaFoldDB" id="A0AAP6B771"/>
<evidence type="ECO:0000313" key="2">
    <source>
        <dbReference type="EMBL" id="MDX3019286.1"/>
    </source>
</evidence>
<gene>
    <name evidence="1" type="ORF">PV399_06805</name>
    <name evidence="2" type="ORF">PV666_15485</name>
</gene>
<proteinExistence type="predicted"/>
<dbReference type="Proteomes" id="UP001272987">
    <property type="component" value="Unassembled WGS sequence"/>
</dbReference>
<dbReference type="GeneID" id="69805851"/>
<dbReference type="RefSeq" id="WP_075662322.1">
    <property type="nucleotide sequence ID" value="NZ_BCMK01000063.1"/>
</dbReference>
<organism evidence="1 4">
    <name type="scientific">Streptomyces acidiscabies</name>
    <dbReference type="NCBI Taxonomy" id="42234"/>
    <lineage>
        <taxon>Bacteria</taxon>
        <taxon>Bacillati</taxon>
        <taxon>Actinomycetota</taxon>
        <taxon>Actinomycetes</taxon>
        <taxon>Kitasatosporales</taxon>
        <taxon>Streptomycetaceae</taxon>
        <taxon>Streptomyces</taxon>
    </lineage>
</organism>
<reference evidence="1 3" key="1">
    <citation type="journal article" date="2023" name="Microb. Genom.">
        <title>Mesoterricola silvestris gen. nov., sp. nov., Mesoterricola sediminis sp. nov., Geothrix oryzae sp. nov., Geothrix edaphica sp. nov., Geothrix rubra sp. nov., and Geothrix limicola sp. nov., six novel members of Acidobacteriota isolated from soils.</title>
        <authorList>
            <person name="Weisberg A.J."/>
            <person name="Pearce E."/>
            <person name="Kramer C.G."/>
            <person name="Chang J.H."/>
            <person name="Clarke C.R."/>
        </authorList>
    </citation>
    <scope>NUCLEOTIDE SEQUENCE</scope>
    <source>
        <strain evidence="2 3">NB05-1H</strain>
        <strain evidence="1">NRRL_B-16521</strain>
    </source>
</reference>
<evidence type="ECO:0000313" key="4">
    <source>
        <dbReference type="Proteomes" id="UP001282288"/>
    </source>
</evidence>
<dbReference type="Pfam" id="PF15594">
    <property type="entry name" value="Imm50"/>
    <property type="match status" value="1"/>
</dbReference>